<dbReference type="EMBL" id="KB870805">
    <property type="protein sequence ID" value="EOA36562.1"/>
    <property type="molecule type" value="Genomic_DNA"/>
</dbReference>
<dbReference type="GO" id="GO:0016811">
    <property type="term" value="F:hydrolase activity, acting on carbon-nitrogen (but not peptide) bonds, in linear amides"/>
    <property type="evidence" value="ECO:0007669"/>
    <property type="project" value="InterPro"/>
</dbReference>
<organism evidence="1 2">
    <name type="scientific">Capsella rubella</name>
    <dbReference type="NCBI Taxonomy" id="81985"/>
    <lineage>
        <taxon>Eukaryota</taxon>
        <taxon>Viridiplantae</taxon>
        <taxon>Streptophyta</taxon>
        <taxon>Embryophyta</taxon>
        <taxon>Tracheophyta</taxon>
        <taxon>Spermatophyta</taxon>
        <taxon>Magnoliopsida</taxon>
        <taxon>eudicotyledons</taxon>
        <taxon>Gunneridae</taxon>
        <taxon>Pentapetalae</taxon>
        <taxon>rosids</taxon>
        <taxon>malvids</taxon>
        <taxon>Brassicales</taxon>
        <taxon>Brassicaceae</taxon>
        <taxon>Camelineae</taxon>
        <taxon>Capsella</taxon>
    </lineage>
</organism>
<dbReference type="STRING" id="81985.R0GKV1"/>
<name>R0GKV1_9BRAS</name>
<dbReference type="InterPro" id="IPR029062">
    <property type="entry name" value="Class_I_gatase-like"/>
</dbReference>
<dbReference type="PANTHER" id="PTHR43235:SF8">
    <property type="entry name" value="GLUTAMINE AMIDOTRANSFERASE GAT1_2.1-RELATED"/>
    <property type="match status" value="1"/>
</dbReference>
<proteinExistence type="predicted"/>
<accession>R0GKV1</accession>
<dbReference type="AlphaFoldDB" id="R0GKV1"/>
<dbReference type="InterPro" id="IPR044668">
    <property type="entry name" value="PuuD-like"/>
</dbReference>
<evidence type="ECO:0000313" key="2">
    <source>
        <dbReference type="Proteomes" id="UP000029121"/>
    </source>
</evidence>
<dbReference type="CDD" id="cd01745">
    <property type="entry name" value="GATase1_2"/>
    <property type="match status" value="1"/>
</dbReference>
<dbReference type="SUPFAM" id="SSF52317">
    <property type="entry name" value="Class I glutamine amidotransferase-like"/>
    <property type="match status" value="1"/>
</dbReference>
<dbReference type="PANTHER" id="PTHR43235">
    <property type="entry name" value="GLUTAMINE AMIDOTRANSFERASE PB2B2.05-RELATED"/>
    <property type="match status" value="1"/>
</dbReference>
<dbReference type="eggNOG" id="ENOG502QR1H">
    <property type="taxonomic scope" value="Eukaryota"/>
</dbReference>
<dbReference type="OrthoDB" id="1724632at2759"/>
<sequence>MVVADNDLSSKIIPRVLIVSRRTLRKNKYVDFVGEYHLDLIVSYGAVPVIVPRVNGIHSMLQSFEPIHGVLLCEGEDVDPSLYADEEFSGLSPEEMEEIRKVHAEDMTIDREKDSIELTLARLCLDRNIPFLGICRGSQILNVAAGGTLYQDIDKEVITTSRTKHIDYDNYDGHRHEARIVEETPLHKWFEEMYIMVNSYHHQGVKRLAHRFEPMAYAPDGLIEGFYDPNRYDPEKGQFLMGLQFHPERMRLSGSDEFDYPGCALIYQEFVKAVISFQKKQVNATQLEMKRKTKTLVKSFSQTEFLEANTVLSKQQENRLKQMGATVRNSCVYMKRMKRKEEQERAMDKLSAERLSDLLSFHHMMARLCSDAIKRKLLEPTDRTIEFSSSFLNY</sequence>
<evidence type="ECO:0008006" key="3">
    <source>
        <dbReference type="Google" id="ProtNLM"/>
    </source>
</evidence>
<dbReference type="Pfam" id="PF07722">
    <property type="entry name" value="Peptidase_C26"/>
    <property type="match status" value="1"/>
</dbReference>
<dbReference type="PROSITE" id="PS51273">
    <property type="entry name" value="GATASE_TYPE_1"/>
    <property type="match status" value="1"/>
</dbReference>
<dbReference type="Gene3D" id="3.40.50.880">
    <property type="match status" value="1"/>
</dbReference>
<evidence type="ECO:0000313" key="1">
    <source>
        <dbReference type="EMBL" id="EOA36562.1"/>
    </source>
</evidence>
<dbReference type="InterPro" id="IPR011697">
    <property type="entry name" value="Peptidase_C26"/>
</dbReference>
<dbReference type="GO" id="GO:0005829">
    <property type="term" value="C:cytosol"/>
    <property type="evidence" value="ECO:0007669"/>
    <property type="project" value="TreeGrafter"/>
</dbReference>
<keyword evidence="2" id="KW-1185">Reference proteome</keyword>
<protein>
    <recommendedName>
        <fullName evidence="3">Glutamine amidotransferase domain-containing protein</fullName>
    </recommendedName>
</protein>
<reference evidence="2" key="1">
    <citation type="journal article" date="2013" name="Nat. Genet.">
        <title>The Capsella rubella genome and the genomic consequences of rapid mating system evolution.</title>
        <authorList>
            <person name="Slotte T."/>
            <person name="Hazzouri K.M."/>
            <person name="Agren J.A."/>
            <person name="Koenig D."/>
            <person name="Maumus F."/>
            <person name="Guo Y.L."/>
            <person name="Steige K."/>
            <person name="Platts A.E."/>
            <person name="Escobar J.S."/>
            <person name="Newman L.K."/>
            <person name="Wang W."/>
            <person name="Mandakova T."/>
            <person name="Vello E."/>
            <person name="Smith L.M."/>
            <person name="Henz S.R."/>
            <person name="Steffen J."/>
            <person name="Takuno S."/>
            <person name="Brandvain Y."/>
            <person name="Coop G."/>
            <person name="Andolfatto P."/>
            <person name="Hu T.T."/>
            <person name="Blanchette M."/>
            <person name="Clark R.M."/>
            <person name="Quesneville H."/>
            <person name="Nordborg M."/>
            <person name="Gaut B.S."/>
            <person name="Lysak M.A."/>
            <person name="Jenkins J."/>
            <person name="Grimwood J."/>
            <person name="Chapman J."/>
            <person name="Prochnik S."/>
            <person name="Shu S."/>
            <person name="Rokhsar D."/>
            <person name="Schmutz J."/>
            <person name="Weigel D."/>
            <person name="Wright S.I."/>
        </authorList>
    </citation>
    <scope>NUCLEOTIDE SEQUENCE [LARGE SCALE GENOMIC DNA]</scope>
    <source>
        <strain evidence="2">cv. Monte Gargano</strain>
    </source>
</reference>
<dbReference type="KEGG" id="crb:17898962"/>
<gene>
    <name evidence="1" type="ORF">CARUB_v10011706mg</name>
</gene>
<dbReference type="Proteomes" id="UP000029121">
    <property type="component" value="Unassembled WGS sequence"/>
</dbReference>